<dbReference type="SUPFAM" id="SSF55816">
    <property type="entry name" value="5'-nucleotidase (syn. UDP-sugar hydrolase), C-terminal domain"/>
    <property type="match status" value="1"/>
</dbReference>
<dbReference type="RefSeq" id="WP_305025713.1">
    <property type="nucleotide sequence ID" value="NZ_JAUQTB010000016.1"/>
</dbReference>
<dbReference type="PANTHER" id="PTHR11575">
    <property type="entry name" value="5'-NUCLEOTIDASE-RELATED"/>
    <property type="match status" value="1"/>
</dbReference>
<dbReference type="Gene3D" id="3.60.21.10">
    <property type="match status" value="1"/>
</dbReference>
<keyword evidence="6" id="KW-1185">Reference proteome</keyword>
<gene>
    <name evidence="5" type="ORF">Q5741_18940</name>
</gene>
<dbReference type="GO" id="GO:0016787">
    <property type="term" value="F:hydrolase activity"/>
    <property type="evidence" value="ECO:0007669"/>
    <property type="project" value="UniProtKB-KW"/>
</dbReference>
<dbReference type="Pfam" id="PF00149">
    <property type="entry name" value="Metallophos"/>
    <property type="match status" value="1"/>
</dbReference>
<dbReference type="InterPro" id="IPR006146">
    <property type="entry name" value="5'-Nucleotdase_CS"/>
</dbReference>
<evidence type="ECO:0000313" key="6">
    <source>
        <dbReference type="Proteomes" id="UP001240171"/>
    </source>
</evidence>
<reference evidence="5 6" key="1">
    <citation type="submission" date="2023-07" db="EMBL/GenBank/DDBJ databases">
        <title>Paenibacillus sp. JX-17 nov. isolated from soil.</title>
        <authorList>
            <person name="Wan Y."/>
            <person name="Liu B."/>
        </authorList>
    </citation>
    <scope>NUCLEOTIDE SEQUENCE [LARGE SCALE GENOMIC DNA]</scope>
    <source>
        <strain evidence="5 6">JX-17</strain>
    </source>
</reference>
<accession>A0ABT9CGU1</accession>
<sequence>MEMNTAPETLTILHTNDIHSHFEHVPSLAAMIEAEKTKAAGPVLVLDIGDHMDRAAVETEGTMGSANVDILNLTGYDAITIGNNEGLTFTPEELQLAYAGIQCPVVCGNFVELSTGKTPSWMSEYAIIDKNGIKIGLLGATAPFSTFYELLGWSTLNPYETLARQVREIRGQVDLIVVMSHLGLSSDQKISSSISGIDVILGAHTHHLLQDPLIAGSTVIGAAGKFGRWLGTMTLEKAGGAASYRLVQGTCLEVVPDLLEENVTAALLTHRQQAEQALSGTIVITDRELPVNTRRESPFGNLLAQAVRHFTGAPASVVNAGQLLGPLPEGDVSKGLLHQLCPSPINTCTMLLTGRELRRTLEESLLPEFTDRAIIGFGFRGKVLGSICVDGIQIKYDENRPSYDKITEITIQGQVVQDEGSYLIGTLDMFTFKVGYEELAKGRDVSLRLPEFLGNLLEEELKRPLALEQCFEQRWMERKE</sequence>
<organism evidence="5 6">
    <name type="scientific">Paenibacillus lacisoli</name>
    <dbReference type="NCBI Taxonomy" id="3064525"/>
    <lineage>
        <taxon>Bacteria</taxon>
        <taxon>Bacillati</taxon>
        <taxon>Bacillota</taxon>
        <taxon>Bacilli</taxon>
        <taxon>Bacillales</taxon>
        <taxon>Paenibacillaceae</taxon>
        <taxon>Paenibacillus</taxon>
    </lineage>
</organism>
<evidence type="ECO:0000256" key="2">
    <source>
        <dbReference type="RuleBase" id="RU362119"/>
    </source>
</evidence>
<name>A0ABT9CGU1_9BACL</name>
<dbReference type="Proteomes" id="UP001240171">
    <property type="component" value="Unassembled WGS sequence"/>
</dbReference>
<keyword evidence="1" id="KW-0732">Signal</keyword>
<feature type="domain" description="Calcineurin-like phosphoesterase" evidence="3">
    <location>
        <begin position="10"/>
        <end position="207"/>
    </location>
</feature>
<dbReference type="InterPro" id="IPR029052">
    <property type="entry name" value="Metallo-depent_PP-like"/>
</dbReference>
<evidence type="ECO:0000256" key="1">
    <source>
        <dbReference type="ARBA" id="ARBA00022729"/>
    </source>
</evidence>
<comment type="caution">
    <text evidence="5">The sequence shown here is derived from an EMBL/GenBank/DDBJ whole genome shotgun (WGS) entry which is preliminary data.</text>
</comment>
<dbReference type="PANTHER" id="PTHR11575:SF23">
    <property type="entry name" value="5-NUCLEOTIDASE FAMILY PROTEIN"/>
    <property type="match status" value="1"/>
</dbReference>
<dbReference type="Pfam" id="PF02872">
    <property type="entry name" value="5_nucleotid_C"/>
    <property type="match status" value="1"/>
</dbReference>
<protein>
    <submittedName>
        <fullName evidence="5">Bifunctional UDP-sugar hydrolase/5'-nucleotidase</fullName>
    </submittedName>
</protein>
<dbReference type="SUPFAM" id="SSF56300">
    <property type="entry name" value="Metallo-dependent phosphatases"/>
    <property type="match status" value="1"/>
</dbReference>
<evidence type="ECO:0000259" key="4">
    <source>
        <dbReference type="Pfam" id="PF02872"/>
    </source>
</evidence>
<dbReference type="PROSITE" id="PS00785">
    <property type="entry name" value="5_NUCLEOTIDASE_1"/>
    <property type="match status" value="1"/>
</dbReference>
<dbReference type="PRINTS" id="PR01607">
    <property type="entry name" value="APYRASEFAMLY"/>
</dbReference>
<proteinExistence type="inferred from homology"/>
<dbReference type="EMBL" id="JAUQTB010000016">
    <property type="protein sequence ID" value="MDO7908480.1"/>
    <property type="molecule type" value="Genomic_DNA"/>
</dbReference>
<dbReference type="CDD" id="cd00845">
    <property type="entry name" value="MPP_UshA_N_like"/>
    <property type="match status" value="1"/>
</dbReference>
<comment type="similarity">
    <text evidence="2">Belongs to the 5'-nucleotidase family.</text>
</comment>
<dbReference type="InterPro" id="IPR008334">
    <property type="entry name" value="5'-Nucleotdase_C"/>
</dbReference>
<evidence type="ECO:0000313" key="5">
    <source>
        <dbReference type="EMBL" id="MDO7908480.1"/>
    </source>
</evidence>
<dbReference type="InterPro" id="IPR004843">
    <property type="entry name" value="Calcineurin-like_PHP"/>
</dbReference>
<feature type="domain" description="5'-Nucleotidase C-terminal" evidence="4">
    <location>
        <begin position="286"/>
        <end position="426"/>
    </location>
</feature>
<dbReference type="Gene3D" id="3.90.780.10">
    <property type="entry name" value="5'-Nucleotidase, C-terminal domain"/>
    <property type="match status" value="1"/>
</dbReference>
<keyword evidence="2" id="KW-0547">Nucleotide-binding</keyword>
<evidence type="ECO:0000259" key="3">
    <source>
        <dbReference type="Pfam" id="PF00149"/>
    </source>
</evidence>
<keyword evidence="2 5" id="KW-0378">Hydrolase</keyword>
<dbReference type="InterPro" id="IPR006179">
    <property type="entry name" value="5_nucleotidase/apyrase"/>
</dbReference>
<dbReference type="InterPro" id="IPR036907">
    <property type="entry name" value="5'-Nucleotdase_C_sf"/>
</dbReference>